<dbReference type="GO" id="GO:0004462">
    <property type="term" value="F:lactoylglutathione lyase activity"/>
    <property type="evidence" value="ECO:0007669"/>
    <property type="project" value="UniProtKB-EC"/>
</dbReference>
<dbReference type="InterPro" id="IPR037478">
    <property type="entry name" value="YwkD-like_dom"/>
</dbReference>
<name>F2C550_STRSA</name>
<dbReference type="HOGENOM" id="CLU_046006_2_4_9"/>
<dbReference type="GO" id="GO:0046872">
    <property type="term" value="F:metal ion binding"/>
    <property type="evidence" value="ECO:0007669"/>
    <property type="project" value="UniProtKB-KW"/>
</dbReference>
<dbReference type="EMBL" id="AFBD01000001">
    <property type="protein sequence ID" value="EGF16033.1"/>
    <property type="molecule type" value="Genomic_DNA"/>
</dbReference>
<dbReference type="Proteomes" id="UP000005955">
    <property type="component" value="Unassembled WGS sequence"/>
</dbReference>
<dbReference type="Gene3D" id="3.10.180.10">
    <property type="entry name" value="2,3-Dihydroxybiphenyl 1,2-Dioxygenase, domain 1"/>
    <property type="match status" value="1"/>
</dbReference>
<dbReference type="SUPFAM" id="SSF54593">
    <property type="entry name" value="Glyoxalase/Bleomycin resistance protein/Dihydroxybiphenyl dioxygenase"/>
    <property type="match status" value="1"/>
</dbReference>
<dbReference type="InterPro" id="IPR037523">
    <property type="entry name" value="VOC_core"/>
</dbReference>
<dbReference type="InterPro" id="IPR051332">
    <property type="entry name" value="Fosfomycin_Res_Enzymes"/>
</dbReference>
<dbReference type="CDD" id="cd08352">
    <property type="entry name" value="VOC_Bs_YwkD_like"/>
    <property type="match status" value="1"/>
</dbReference>
<dbReference type="PROSITE" id="PS51819">
    <property type="entry name" value="VOC"/>
    <property type="match status" value="1"/>
</dbReference>
<dbReference type="InterPro" id="IPR029068">
    <property type="entry name" value="Glyas_Bleomycin-R_OHBP_Dase"/>
</dbReference>
<feature type="domain" description="VOC" evidence="2">
    <location>
        <begin position="44"/>
        <end position="167"/>
    </location>
</feature>
<keyword evidence="3" id="KW-0456">Lyase</keyword>
<dbReference type="EC" id="4.4.1.5" evidence="3"/>
<comment type="caution">
    <text evidence="3">The sequence shown here is derived from an EMBL/GenBank/DDBJ whole genome shotgun (WGS) entry which is preliminary data.</text>
</comment>
<keyword evidence="1" id="KW-0479">Metal-binding</keyword>
<gene>
    <name evidence="3" type="primary">gloA</name>
    <name evidence="3" type="ORF">HMPREF9386_0203</name>
</gene>
<proteinExistence type="predicted"/>
<evidence type="ECO:0000313" key="4">
    <source>
        <dbReference type="Proteomes" id="UP000005955"/>
    </source>
</evidence>
<reference evidence="3 4" key="1">
    <citation type="submission" date="2011-02" db="EMBL/GenBank/DDBJ databases">
        <authorList>
            <person name="Muzny D."/>
            <person name="Qin X."/>
            <person name="Deng J."/>
            <person name="Jiang H."/>
            <person name="Liu Y."/>
            <person name="Qu J."/>
            <person name="Song X.-Z."/>
            <person name="Zhang L."/>
            <person name="Thornton R."/>
            <person name="Coyle M."/>
            <person name="Francisco L."/>
            <person name="Jackson L."/>
            <person name="Javaid M."/>
            <person name="Korchina V."/>
            <person name="Kovar C."/>
            <person name="Mata R."/>
            <person name="Mathew T."/>
            <person name="Ngo R."/>
            <person name="Nguyen L."/>
            <person name="Nguyen N."/>
            <person name="Okwuonu G."/>
            <person name="Ongeri F."/>
            <person name="Pham C."/>
            <person name="Simmons D."/>
            <person name="Wilczek-Boney K."/>
            <person name="Hale W."/>
            <person name="Jakkamsetti A."/>
            <person name="Pham P."/>
            <person name="Ruth R."/>
            <person name="San Lucas F."/>
            <person name="Warren J."/>
            <person name="Zhang J."/>
            <person name="Zhao Z."/>
            <person name="Zhou C."/>
            <person name="Zhu D."/>
            <person name="Lee S."/>
            <person name="Bess C."/>
            <person name="Blankenburg K."/>
            <person name="Forbes L."/>
            <person name="Fu Q."/>
            <person name="Gubbala S."/>
            <person name="Hirani K."/>
            <person name="Jayaseelan J.C."/>
            <person name="Lara F."/>
            <person name="Munidasa M."/>
            <person name="Palculict T."/>
            <person name="Patil S."/>
            <person name="Pu L.-L."/>
            <person name="Saada N."/>
            <person name="Tang L."/>
            <person name="Weissenberger G."/>
            <person name="Zhu Y."/>
            <person name="Hemphill L."/>
            <person name="Shang Y."/>
            <person name="Youmans B."/>
            <person name="Ayvaz T."/>
            <person name="Ross M."/>
            <person name="Santibanez J."/>
            <person name="Aqrawi P."/>
            <person name="Gross S."/>
            <person name="Joshi V."/>
            <person name="Fowler G."/>
            <person name="Nazareth L."/>
            <person name="Reid J."/>
            <person name="Worley K."/>
            <person name="Petrosino J."/>
            <person name="Highlander S."/>
            <person name="Gibbs R."/>
        </authorList>
    </citation>
    <scope>NUCLEOTIDE SEQUENCE [LARGE SCALE GENOMIC DNA]</scope>
    <source>
        <strain evidence="3 4">SK330</strain>
    </source>
</reference>
<organism evidence="3 4">
    <name type="scientific">Streptococcus sanguinis SK330</name>
    <dbReference type="NCBI Taxonomy" id="888813"/>
    <lineage>
        <taxon>Bacteria</taxon>
        <taxon>Bacillati</taxon>
        <taxon>Bacillota</taxon>
        <taxon>Bacilli</taxon>
        <taxon>Lactobacillales</taxon>
        <taxon>Streptococcaceae</taxon>
        <taxon>Streptococcus</taxon>
    </lineage>
</organism>
<dbReference type="Pfam" id="PF00903">
    <property type="entry name" value="Glyoxalase"/>
    <property type="match status" value="1"/>
</dbReference>
<evidence type="ECO:0000313" key="3">
    <source>
        <dbReference type="EMBL" id="EGF16033.1"/>
    </source>
</evidence>
<evidence type="ECO:0000256" key="1">
    <source>
        <dbReference type="ARBA" id="ARBA00022723"/>
    </source>
</evidence>
<dbReference type="AlphaFoldDB" id="F2C550"/>
<dbReference type="PANTHER" id="PTHR36113:SF6">
    <property type="entry name" value="FOSFOMYCIN RESISTANCE PROTEIN FOSX"/>
    <property type="match status" value="1"/>
</dbReference>
<sequence>MIRISLVCQQDNHLIKINLPAVSRQIFSTYTLPRKGQEGMKLDTIHHIAIIGHDYAKTREFYVDKLGFDMLDEHHRSDKKDILFNVRKGNLTLEIFIKEEAPKRPALPHPEHTGLRHLAFRVTDVEETLAEFDRLEIPHTELRYDDFDGRKMAFFFDPDGLPLEIHE</sequence>
<evidence type="ECO:0000259" key="2">
    <source>
        <dbReference type="PROSITE" id="PS51819"/>
    </source>
</evidence>
<dbReference type="PATRIC" id="fig|888813.3.peg.201"/>
<dbReference type="InterPro" id="IPR004360">
    <property type="entry name" value="Glyas_Fos-R_dOase_dom"/>
</dbReference>
<protein>
    <submittedName>
        <fullName evidence="3">Lactoylglutathione lyase</fullName>
        <ecNumber evidence="3">4.4.1.5</ecNumber>
    </submittedName>
</protein>
<accession>F2C550</accession>
<dbReference type="PANTHER" id="PTHR36113">
    <property type="entry name" value="LYASE, PUTATIVE-RELATED-RELATED"/>
    <property type="match status" value="1"/>
</dbReference>